<gene>
    <name evidence="3" type="ORF">AAND1436_LOCUS952</name>
</gene>
<evidence type="ECO:0000256" key="1">
    <source>
        <dbReference type="ARBA" id="ARBA00022450"/>
    </source>
</evidence>
<keyword evidence="1" id="KW-0596">Phosphopantetheine</keyword>
<dbReference type="InterPro" id="IPR050091">
    <property type="entry name" value="PKS_NRPS_Biosynth_Enz"/>
</dbReference>
<keyword evidence="2" id="KW-0597">Phosphoprotein</keyword>
<reference evidence="3" key="1">
    <citation type="submission" date="2021-01" db="EMBL/GenBank/DDBJ databases">
        <authorList>
            <person name="Corre E."/>
            <person name="Pelletier E."/>
            <person name="Niang G."/>
            <person name="Scheremetjew M."/>
            <person name="Finn R."/>
            <person name="Kale V."/>
            <person name="Holt S."/>
            <person name="Cochrane G."/>
            <person name="Meng A."/>
            <person name="Brown T."/>
            <person name="Cohen L."/>
        </authorList>
    </citation>
    <scope>NUCLEOTIDE SEQUENCE</scope>
    <source>
        <strain evidence="3">CCMP2222</strain>
    </source>
</reference>
<dbReference type="AlphaFoldDB" id="A0A7S2ACQ5"/>
<dbReference type="Gene3D" id="3.40.47.10">
    <property type="match status" value="1"/>
</dbReference>
<proteinExistence type="predicted"/>
<evidence type="ECO:0000313" key="3">
    <source>
        <dbReference type="EMBL" id="CAD9364494.1"/>
    </source>
</evidence>
<dbReference type="PANTHER" id="PTHR43775">
    <property type="entry name" value="FATTY ACID SYNTHASE"/>
    <property type="match status" value="1"/>
</dbReference>
<accession>A0A7S2ACQ5</accession>
<dbReference type="SUPFAM" id="SSF53901">
    <property type="entry name" value="Thiolase-like"/>
    <property type="match status" value="1"/>
</dbReference>
<dbReference type="GO" id="GO:0004312">
    <property type="term" value="F:fatty acid synthase activity"/>
    <property type="evidence" value="ECO:0007669"/>
    <property type="project" value="TreeGrafter"/>
</dbReference>
<dbReference type="PANTHER" id="PTHR43775:SF37">
    <property type="entry name" value="SI:DKEY-61P9.11"/>
    <property type="match status" value="1"/>
</dbReference>
<dbReference type="InterPro" id="IPR016039">
    <property type="entry name" value="Thiolase-like"/>
</dbReference>
<organism evidence="3">
    <name type="scientific">Alexandrium andersonii</name>
    <dbReference type="NCBI Taxonomy" id="327968"/>
    <lineage>
        <taxon>Eukaryota</taxon>
        <taxon>Sar</taxon>
        <taxon>Alveolata</taxon>
        <taxon>Dinophyceae</taxon>
        <taxon>Gonyaulacales</taxon>
        <taxon>Pyrocystaceae</taxon>
        <taxon>Alexandrium</taxon>
    </lineage>
</organism>
<dbReference type="EMBL" id="HBGQ01001737">
    <property type="protein sequence ID" value="CAD9364494.1"/>
    <property type="molecule type" value="Transcribed_RNA"/>
</dbReference>
<protein>
    <submittedName>
        <fullName evidence="3">Uncharacterized protein</fullName>
    </submittedName>
</protein>
<evidence type="ECO:0000256" key="2">
    <source>
        <dbReference type="ARBA" id="ARBA00022553"/>
    </source>
</evidence>
<sequence>MSSFAKCIMAVMHSECAPNQHLREQNPHLDIEGWPANLLMEGVCLNADASYVGVSGFGYGGTNAHALAYGKNMVTSRGDGQKHLMESIYRKVKAASMPEIHMDGDNYEDWATTGVPHLCAEPGKKYHIELLSDGKAVWREAAAAQISDSISNFYILGSFNSWDLLSLEPDEEIVGLYTYEVTLGSKKQEAFQICVEGDPEMILYPEQTDCTRKAMPMLGPGVPPSRDHSWLIKGDSGARYRVEVFKSGPSISVSWFKVPEVVEAVQDLVQE</sequence>
<name>A0A7S2ACQ5_9DINO</name>
<dbReference type="GO" id="GO:0006633">
    <property type="term" value="P:fatty acid biosynthetic process"/>
    <property type="evidence" value="ECO:0007669"/>
    <property type="project" value="TreeGrafter"/>
</dbReference>